<dbReference type="EMBL" id="CP019319">
    <property type="protein sequence ID" value="APX14369.1"/>
    <property type="molecule type" value="Genomic_DNA"/>
</dbReference>
<gene>
    <name evidence="1" type="ORF">BWR18_21260</name>
</gene>
<dbReference type="Proteomes" id="UP000186336">
    <property type="component" value="Plasmid pDOK1-4-7"/>
</dbReference>
<evidence type="ECO:0000313" key="1">
    <source>
        <dbReference type="EMBL" id="APX14369.1"/>
    </source>
</evidence>
<proteinExistence type="predicted"/>
<dbReference type="Pfam" id="PF10983">
    <property type="entry name" value="DUF2793"/>
    <property type="match status" value="1"/>
</dbReference>
<dbReference type="RefSeq" id="WP_076630989.1">
    <property type="nucleotide sequence ID" value="NZ_CP019319.1"/>
</dbReference>
<keyword evidence="2" id="KW-1185">Reference proteome</keyword>
<geneLocation type="plasmid" evidence="1 2">
    <name>pDOK1-4-7</name>
</geneLocation>
<dbReference type="SUPFAM" id="SSF51126">
    <property type="entry name" value="Pectin lyase-like"/>
    <property type="match status" value="1"/>
</dbReference>
<organism evidence="1 2">
    <name type="scientific">Tateyamaria omphalii</name>
    <dbReference type="NCBI Taxonomy" id="299262"/>
    <lineage>
        <taxon>Bacteria</taxon>
        <taxon>Pseudomonadati</taxon>
        <taxon>Pseudomonadota</taxon>
        <taxon>Alphaproteobacteria</taxon>
        <taxon>Rhodobacterales</taxon>
        <taxon>Roseobacteraceae</taxon>
        <taxon>Tateyamaria</taxon>
    </lineage>
</organism>
<dbReference type="KEGG" id="tom:BWR18_21260"/>
<evidence type="ECO:0000313" key="2">
    <source>
        <dbReference type="Proteomes" id="UP000186336"/>
    </source>
</evidence>
<dbReference type="OrthoDB" id="564699at2"/>
<evidence type="ECO:0008006" key="3">
    <source>
        <dbReference type="Google" id="ProtNLM"/>
    </source>
</evidence>
<dbReference type="AlphaFoldDB" id="A0A1P8N2F6"/>
<sequence length="472" mass="48970">MSDTSPLLALPYIQPSQAQKHVTHNEALRLLDAIVQPAVETLDLNTPPLVPDVGARHVVGPLAGGAWAGHAGKLAVWQPEGVWLFLTPVVGWTVYVQDVAQWAAFDGTAWALLEGALPDQAPQLGLNTSADATNRLAVAADATLLTHEGAGHQLKLNKNAATDTASLLFQTGFGGRAEMGLTGEDAFSVKVSADGASWSTALRADPASGAVTFPGGGVRPAATGPITYYVDPVQGSDAADGRNPGAGAFASLPHAMSIICRFDALGHDVEIQLADGTHTLPAPIVIDHPLPGIRDVVVRGNAGDQAAVTLSGPDDLFRLESCRVRLVDLTLESTGSGSFLVVSRHGAQVVLDSVVFGAAGKGHMDLEDGSVYVTGACRITSGAQFHARLELSARLSINQADYTLTGTPDFAGMFIKCGEVSVARVRDTTFTGGATGQRYFIYENALLSTGNAGATFLPGNAAGTTSQGGRYR</sequence>
<dbReference type="InterPro" id="IPR021251">
    <property type="entry name" value="DUF2793"/>
</dbReference>
<keyword evidence="1" id="KW-0614">Plasmid</keyword>
<accession>A0A1P8N2F6</accession>
<protein>
    <recommendedName>
        <fullName evidence="3">DUF2793 domain-containing protein</fullName>
    </recommendedName>
</protein>
<reference evidence="1 2" key="1">
    <citation type="submission" date="2017-01" db="EMBL/GenBank/DDBJ databases">
        <title>Complete genome of Tateyamaria omphalii DOK1-4 isolated from seawater in Dokdo.</title>
        <authorList>
            <person name="Kim J.H."/>
            <person name="Chi W.-J."/>
        </authorList>
    </citation>
    <scope>NUCLEOTIDE SEQUENCE [LARGE SCALE GENOMIC DNA]</scope>
    <source>
        <strain evidence="1 2">DOK1-4</strain>
        <plasmid evidence="1 2">pDOK1-4-7</plasmid>
    </source>
</reference>
<name>A0A1P8N2F6_9RHOB</name>
<dbReference type="InterPro" id="IPR011050">
    <property type="entry name" value="Pectin_lyase_fold/virulence"/>
</dbReference>